<evidence type="ECO:0000313" key="1">
    <source>
        <dbReference type="EMBL" id="GKX65848.1"/>
    </source>
</evidence>
<protein>
    <submittedName>
        <fullName evidence="1">Uncharacterized protein</fullName>
    </submittedName>
</protein>
<reference evidence="1" key="1">
    <citation type="journal article" date="2025" name="Int. J. Syst. Evol. Microbiol.">
        <title>Inconstantimicrobium mannanitabidum sp. nov., a novel member of the family Clostridiaceae isolated from anoxic soil under the treatment of reductive soil disinfestation.</title>
        <authorList>
            <person name="Ueki A."/>
            <person name="Tonouchi A."/>
            <person name="Honma S."/>
            <person name="Kaku N."/>
            <person name="Ueki K."/>
        </authorList>
    </citation>
    <scope>NUCLEOTIDE SEQUENCE</scope>
    <source>
        <strain evidence="1">TW13</strain>
    </source>
</reference>
<evidence type="ECO:0000313" key="2">
    <source>
        <dbReference type="Proteomes" id="UP001058074"/>
    </source>
</evidence>
<proteinExistence type="predicted"/>
<dbReference type="Proteomes" id="UP001058074">
    <property type="component" value="Unassembled WGS sequence"/>
</dbReference>
<dbReference type="EMBL" id="BROD01000001">
    <property type="protein sequence ID" value="GKX65848.1"/>
    <property type="molecule type" value="Genomic_DNA"/>
</dbReference>
<comment type="caution">
    <text evidence="1">The sequence shown here is derived from an EMBL/GenBank/DDBJ whole genome shotgun (WGS) entry which is preliminary data.</text>
</comment>
<name>A0ACB5RA15_9CLOT</name>
<organism evidence="1 2">
    <name type="scientific">Inconstantimicrobium mannanitabidum</name>
    <dbReference type="NCBI Taxonomy" id="1604901"/>
    <lineage>
        <taxon>Bacteria</taxon>
        <taxon>Bacillati</taxon>
        <taxon>Bacillota</taxon>
        <taxon>Clostridia</taxon>
        <taxon>Eubacteriales</taxon>
        <taxon>Clostridiaceae</taxon>
        <taxon>Inconstantimicrobium</taxon>
    </lineage>
</organism>
<accession>A0ACB5RA15</accession>
<gene>
    <name evidence="1" type="ORF">rsdtw13_11060</name>
</gene>
<keyword evidence="2" id="KW-1185">Reference proteome</keyword>
<sequence>MGQLGFPIAITLILIYLIVRYVNKKDKMLREDTKEQINLLRKENKEDKKLFELAINSFNVAVCEFKNVQQETNTIKNDMIEVKNDLLIIKTKIESK</sequence>